<protein>
    <submittedName>
        <fullName evidence="1">Uncharacterized protein</fullName>
    </submittedName>
</protein>
<organism evidence="1 2">
    <name type="scientific">Neurospora intermedia</name>
    <dbReference type="NCBI Taxonomy" id="5142"/>
    <lineage>
        <taxon>Eukaryota</taxon>
        <taxon>Fungi</taxon>
        <taxon>Dikarya</taxon>
        <taxon>Ascomycota</taxon>
        <taxon>Pezizomycotina</taxon>
        <taxon>Sordariomycetes</taxon>
        <taxon>Sordariomycetidae</taxon>
        <taxon>Sordariales</taxon>
        <taxon>Sordariaceae</taxon>
        <taxon>Neurospora</taxon>
    </lineage>
</organism>
<reference evidence="1 2" key="1">
    <citation type="submission" date="2023-09" db="EMBL/GenBank/DDBJ databases">
        <title>Multi-omics analysis of a traditional fermented food reveals byproduct-associated fungal strains for waste-to-food upcycling.</title>
        <authorList>
            <consortium name="Lawrence Berkeley National Laboratory"/>
            <person name="Rekdal V.M."/>
            <person name="Villalobos-Escobedo J.M."/>
            <person name="Rodriguez-Valeron N."/>
            <person name="Garcia M.O."/>
            <person name="Vasquez D.P."/>
            <person name="Damayanti I."/>
            <person name="Sorensen P.M."/>
            <person name="Baidoo E.E."/>
            <person name="De Carvalho A.C."/>
            <person name="Riley R."/>
            <person name="Lipzen A."/>
            <person name="He G."/>
            <person name="Yan M."/>
            <person name="Haridas S."/>
            <person name="Daum C."/>
            <person name="Yoshinaga Y."/>
            <person name="Ng V."/>
            <person name="Grigoriev I.V."/>
            <person name="Munk R."/>
            <person name="Nuraida L."/>
            <person name="Wijaya C.H."/>
            <person name="Morales P.-C."/>
            <person name="Keasling J.D."/>
        </authorList>
    </citation>
    <scope>NUCLEOTIDE SEQUENCE [LARGE SCALE GENOMIC DNA]</scope>
    <source>
        <strain evidence="1 2">FGSC 2613</strain>
    </source>
</reference>
<accession>A0ABR3D244</accession>
<proteinExistence type="predicted"/>
<gene>
    <name evidence="1" type="ORF">QR685DRAFT_104980</name>
</gene>
<dbReference type="Proteomes" id="UP001451303">
    <property type="component" value="Unassembled WGS sequence"/>
</dbReference>
<keyword evidence="2" id="KW-1185">Reference proteome</keyword>
<sequence length="154" mass="16105">MPVSPSFPHSHSGLSELRLGTCCASASVLHPFVCLSVCLSVCLDHSLSGFSPLLPYPPTPSAPFPITSLPCLSGGCSLVAAVLQRAGVPNRNPSVRTSCARATSPTPPQPHTVTCFCFCFLPCLASQVLFSDPIGFFHTLLGFLLIPLSSSFAS</sequence>
<name>A0ABR3D244_NEUIN</name>
<dbReference type="EMBL" id="JAVLET010000012">
    <property type="protein sequence ID" value="KAL0466714.1"/>
    <property type="molecule type" value="Genomic_DNA"/>
</dbReference>
<evidence type="ECO:0000313" key="1">
    <source>
        <dbReference type="EMBL" id="KAL0466714.1"/>
    </source>
</evidence>
<comment type="caution">
    <text evidence="1">The sequence shown here is derived from an EMBL/GenBank/DDBJ whole genome shotgun (WGS) entry which is preliminary data.</text>
</comment>
<evidence type="ECO:0000313" key="2">
    <source>
        <dbReference type="Proteomes" id="UP001451303"/>
    </source>
</evidence>